<gene>
    <name evidence="2" type="ORF">AYR66_00970</name>
    <name evidence="3" type="ORF">AYR66_07455</name>
</gene>
<dbReference type="InterPro" id="IPR025484">
    <property type="entry name" value="DUF4376"/>
</dbReference>
<evidence type="ECO:0000313" key="2">
    <source>
        <dbReference type="EMBL" id="OWW18404.1"/>
    </source>
</evidence>
<accession>A0A254T6Y6</accession>
<dbReference type="RefSeq" id="WP_088706279.1">
    <property type="nucleotide sequence ID" value="NZ_LSTO01000001.1"/>
</dbReference>
<dbReference type="OrthoDB" id="8821413at2"/>
<evidence type="ECO:0000313" key="4">
    <source>
        <dbReference type="Proteomes" id="UP000197535"/>
    </source>
</evidence>
<reference evidence="2 4" key="1">
    <citation type="submission" date="2016-02" db="EMBL/GenBank/DDBJ databases">
        <authorList>
            <person name="Wen L."/>
            <person name="He K."/>
            <person name="Yang H."/>
        </authorList>
    </citation>
    <scope>NUCLEOTIDE SEQUENCE [LARGE SCALE GENOMIC DNA]</scope>
    <source>
        <strain evidence="2 4">TSA40</strain>
    </source>
</reference>
<organism evidence="2 4">
    <name type="scientific">Noviherbaspirillum denitrificans</name>
    <dbReference type="NCBI Taxonomy" id="1968433"/>
    <lineage>
        <taxon>Bacteria</taxon>
        <taxon>Pseudomonadati</taxon>
        <taxon>Pseudomonadota</taxon>
        <taxon>Betaproteobacteria</taxon>
        <taxon>Burkholderiales</taxon>
        <taxon>Oxalobacteraceae</taxon>
        <taxon>Noviherbaspirillum</taxon>
    </lineage>
</organism>
<sequence length="154" mass="17022">MMTHKVCYWDAVEKVQKERDATPDENAEIEARIARAAEVASQVVWERIKEERDRRKVGGVRVGDKWFHSDDTSRIQQIGLVMMGANIPAGLQWKTMDGSFIAMTPALAAQIFQAVAAHDQAVFAKAEQHKAAMEAAANPATYDFSAGWPSIYGG</sequence>
<evidence type="ECO:0000313" key="3">
    <source>
        <dbReference type="EMBL" id="OWW19368.1"/>
    </source>
</evidence>
<evidence type="ECO:0000259" key="1">
    <source>
        <dbReference type="Pfam" id="PF14301"/>
    </source>
</evidence>
<dbReference type="Proteomes" id="UP000197535">
    <property type="component" value="Unassembled WGS sequence"/>
</dbReference>
<dbReference type="EMBL" id="LSTO01000006">
    <property type="protein sequence ID" value="OWW18404.1"/>
    <property type="molecule type" value="Genomic_DNA"/>
</dbReference>
<comment type="caution">
    <text evidence="2">The sequence shown here is derived from an EMBL/GenBank/DDBJ whole genome shotgun (WGS) entry which is preliminary data.</text>
</comment>
<dbReference type="Pfam" id="PF14301">
    <property type="entry name" value="DUF4376"/>
    <property type="match status" value="1"/>
</dbReference>
<keyword evidence="4" id="KW-1185">Reference proteome</keyword>
<dbReference type="AlphaFoldDB" id="A0A254T6Y6"/>
<name>A0A254T6Y6_9BURK</name>
<dbReference type="EMBL" id="LSTO01000001">
    <property type="protein sequence ID" value="OWW19368.1"/>
    <property type="molecule type" value="Genomic_DNA"/>
</dbReference>
<protein>
    <recommendedName>
        <fullName evidence="1">DUF4376 domain-containing protein</fullName>
    </recommendedName>
</protein>
<proteinExistence type="predicted"/>
<feature type="domain" description="DUF4376" evidence="1">
    <location>
        <begin position="42"/>
        <end position="145"/>
    </location>
</feature>